<dbReference type="RefSeq" id="WP_175050458.1">
    <property type="nucleotide sequence ID" value="NZ_CADIKC010000002.1"/>
</dbReference>
<dbReference type="Proteomes" id="UP000494255">
    <property type="component" value="Unassembled WGS sequence"/>
</dbReference>
<keyword evidence="1" id="KW-0472">Membrane</keyword>
<gene>
    <name evidence="2" type="ORF">LMG24238_02218</name>
</gene>
<keyword evidence="3" id="KW-1185">Reference proteome</keyword>
<feature type="transmembrane region" description="Helical" evidence="1">
    <location>
        <begin position="12"/>
        <end position="29"/>
    </location>
</feature>
<dbReference type="EMBL" id="CADIKC010000002">
    <property type="protein sequence ID" value="CAB3673306.1"/>
    <property type="molecule type" value="Genomic_DNA"/>
</dbReference>
<accession>A0A6J5AKD1</accession>
<proteinExistence type="predicted"/>
<keyword evidence="1" id="KW-0812">Transmembrane</keyword>
<name>A0A6J5AKD1_9BURK</name>
<feature type="transmembrane region" description="Helical" evidence="1">
    <location>
        <begin position="35"/>
        <end position="53"/>
    </location>
</feature>
<evidence type="ECO:0008006" key="4">
    <source>
        <dbReference type="Google" id="ProtNLM"/>
    </source>
</evidence>
<sequence length="98" mass="10640">MTTGLRKMGFSLYALQAVGALGVLISLANHRTAGILIFGLLTGLSGMFINRIVRQNPGVLQRSRIATTIHVMFLWCVAGCIAFLLIGAPLHQLLNLRH</sequence>
<evidence type="ECO:0000313" key="3">
    <source>
        <dbReference type="Proteomes" id="UP000494255"/>
    </source>
</evidence>
<dbReference type="GeneID" id="97040851"/>
<feature type="transmembrane region" description="Helical" evidence="1">
    <location>
        <begin position="65"/>
        <end position="88"/>
    </location>
</feature>
<keyword evidence="1" id="KW-1133">Transmembrane helix</keyword>
<evidence type="ECO:0000313" key="2">
    <source>
        <dbReference type="EMBL" id="CAB3673306.1"/>
    </source>
</evidence>
<evidence type="ECO:0000256" key="1">
    <source>
        <dbReference type="SAM" id="Phobius"/>
    </source>
</evidence>
<organism evidence="2 3">
    <name type="scientific">Paraburkholderia sediminicola</name>
    <dbReference type="NCBI Taxonomy" id="458836"/>
    <lineage>
        <taxon>Bacteria</taxon>
        <taxon>Pseudomonadati</taxon>
        <taxon>Pseudomonadota</taxon>
        <taxon>Betaproteobacteria</taxon>
        <taxon>Burkholderiales</taxon>
        <taxon>Burkholderiaceae</taxon>
        <taxon>Paraburkholderia</taxon>
    </lineage>
</organism>
<protein>
    <recommendedName>
        <fullName evidence="4">Transmembrane protein</fullName>
    </recommendedName>
</protein>
<dbReference type="AlphaFoldDB" id="A0A6J5AKD1"/>
<reference evidence="2 3" key="1">
    <citation type="submission" date="2020-04" db="EMBL/GenBank/DDBJ databases">
        <authorList>
            <person name="De Canck E."/>
        </authorList>
    </citation>
    <scope>NUCLEOTIDE SEQUENCE [LARGE SCALE GENOMIC DNA]</scope>
    <source>
        <strain evidence="2 3">LMG 24238</strain>
    </source>
</reference>